<dbReference type="RefSeq" id="WP_173123849.1">
    <property type="nucleotide sequence ID" value="NZ_JABRWJ010000004.1"/>
</dbReference>
<keyword evidence="3" id="KW-1185">Reference proteome</keyword>
<organism evidence="2 3">
    <name type="scientific">Pseudaquabacterium terrae</name>
    <dbReference type="NCBI Taxonomy" id="2732868"/>
    <lineage>
        <taxon>Bacteria</taxon>
        <taxon>Pseudomonadati</taxon>
        <taxon>Pseudomonadota</taxon>
        <taxon>Betaproteobacteria</taxon>
        <taxon>Burkholderiales</taxon>
        <taxon>Sphaerotilaceae</taxon>
        <taxon>Pseudaquabacterium</taxon>
    </lineage>
</organism>
<dbReference type="EMBL" id="JABRWJ010000004">
    <property type="protein sequence ID" value="NRF68314.1"/>
    <property type="molecule type" value="Genomic_DNA"/>
</dbReference>
<sequence>MRDASSSYLTDALIATQVHPPLPTPPRRFRLSPLHWLRTRLFPPDSGTTLVPASSTLLPTPTIVESRGQALRTAHRSLRALMRERPGLRRLMPHLAHIERSLRRHGSRALLRLSVNVLQRGLEQLEQLQSDEPRDALRALRTRLVEAIALRNVARSITSPAPLAPMEVMDASHSEFDEVERSWTGSMPLSSKDWDDPPSRL</sequence>
<dbReference type="Proteomes" id="UP000737171">
    <property type="component" value="Unassembled WGS sequence"/>
</dbReference>
<feature type="compositionally biased region" description="Basic and acidic residues" evidence="1">
    <location>
        <begin position="192"/>
        <end position="201"/>
    </location>
</feature>
<proteinExistence type="predicted"/>
<name>A0ABX2EI60_9BURK</name>
<comment type="caution">
    <text evidence="2">The sequence shown here is derived from an EMBL/GenBank/DDBJ whole genome shotgun (WGS) entry which is preliminary data.</text>
</comment>
<accession>A0ABX2EI60</accession>
<protein>
    <recommendedName>
        <fullName evidence="4">CHAD domain-containing protein</fullName>
    </recommendedName>
</protein>
<feature type="region of interest" description="Disordered" evidence="1">
    <location>
        <begin position="174"/>
        <end position="201"/>
    </location>
</feature>
<reference evidence="2 3" key="1">
    <citation type="submission" date="2020-05" db="EMBL/GenBank/DDBJ databases">
        <title>Aquincola sp. isolate from soil.</title>
        <authorList>
            <person name="Han J."/>
            <person name="Kim D.-U."/>
        </authorList>
    </citation>
    <scope>NUCLEOTIDE SEQUENCE [LARGE SCALE GENOMIC DNA]</scope>
    <source>
        <strain evidence="2 3">S2</strain>
    </source>
</reference>
<gene>
    <name evidence="2" type="ORF">HLB44_15075</name>
</gene>
<evidence type="ECO:0000256" key="1">
    <source>
        <dbReference type="SAM" id="MobiDB-lite"/>
    </source>
</evidence>
<evidence type="ECO:0000313" key="3">
    <source>
        <dbReference type="Proteomes" id="UP000737171"/>
    </source>
</evidence>
<evidence type="ECO:0000313" key="2">
    <source>
        <dbReference type="EMBL" id="NRF68314.1"/>
    </source>
</evidence>
<evidence type="ECO:0008006" key="4">
    <source>
        <dbReference type="Google" id="ProtNLM"/>
    </source>
</evidence>